<sequence length="325" mass="37235">MAYNRSSMPGAYLGGDNEYARLERAFIDARQDQGQKKAEFASAMEMIRKQGGQIGDLNYKLNRVTHRAETAEAGLREVTAHHMAALDELENTRRAYSIAEARLHEAETARDEMSVNYRNLPSGYNRLEEDLNETRQVLSSTEREFKNTLIERNEARGSLRMSQEAWNHERTNLRSKYNASQTQLHSVKGLLDTTEGRLREALRLNDEAAKSLADKTAYMYEAAKYKEAYGVAKKDVEFFKSQLATTEERLCEIRKERDLARVDADLRDRLSGLTHGVAERGSAFLPTFRWLIWVSKGRSHPSPFLRTRTCRQRSSISYSLSDIPI</sequence>
<evidence type="ECO:0000256" key="1">
    <source>
        <dbReference type="SAM" id="Coils"/>
    </source>
</evidence>
<organism evidence="2 3">
    <name type="scientific">Podospora comata</name>
    <dbReference type="NCBI Taxonomy" id="48703"/>
    <lineage>
        <taxon>Eukaryota</taxon>
        <taxon>Fungi</taxon>
        <taxon>Dikarya</taxon>
        <taxon>Ascomycota</taxon>
        <taxon>Pezizomycotina</taxon>
        <taxon>Sordariomycetes</taxon>
        <taxon>Sordariomycetidae</taxon>
        <taxon>Sordariales</taxon>
        <taxon>Podosporaceae</taxon>
        <taxon>Podospora</taxon>
    </lineage>
</organism>
<keyword evidence="1" id="KW-0175">Coiled coil</keyword>
<dbReference type="EMBL" id="LR026967">
    <property type="protein sequence ID" value="VBB80295.1"/>
    <property type="molecule type" value="Genomic_DNA"/>
</dbReference>
<evidence type="ECO:0000313" key="2">
    <source>
        <dbReference type="EMBL" id="VBB80295.1"/>
    </source>
</evidence>
<gene>
    <name evidence="2" type="ORF">PODCO_405783</name>
</gene>
<feature type="coiled-coil region" evidence="1">
    <location>
        <begin position="89"/>
        <end position="144"/>
    </location>
</feature>
<proteinExistence type="predicted"/>
<evidence type="ECO:0008006" key="4">
    <source>
        <dbReference type="Google" id="ProtNLM"/>
    </source>
</evidence>
<keyword evidence="3" id="KW-1185">Reference proteome</keyword>
<name>A0ABY6SAN0_PODCO</name>
<accession>A0ABY6SAN0</accession>
<dbReference type="Proteomes" id="UP000280685">
    <property type="component" value="Chromosome 4"/>
</dbReference>
<dbReference type="SUPFAM" id="SSF57997">
    <property type="entry name" value="Tropomyosin"/>
    <property type="match status" value="1"/>
</dbReference>
<reference evidence="2" key="1">
    <citation type="submission" date="2018-02" db="EMBL/GenBank/DDBJ databases">
        <authorList>
            <person name="Silar P."/>
        </authorList>
    </citation>
    <scope>NUCLEOTIDE SEQUENCE [LARGE SCALE GENOMIC DNA]</scope>
    <source>
        <strain evidence="2">T</strain>
    </source>
</reference>
<evidence type="ECO:0000313" key="3">
    <source>
        <dbReference type="Proteomes" id="UP000280685"/>
    </source>
</evidence>
<protein>
    <recommendedName>
        <fullName evidence="4">SWI5-dependent HO expression protein 3</fullName>
    </recommendedName>
</protein>